<reference evidence="2" key="1">
    <citation type="journal article" date="2013" name="Genome Biol.">
        <title>Draft genome of the mountain pine beetle, Dendroctonus ponderosae Hopkins, a major forest pest.</title>
        <authorList>
            <person name="Keeling C.I."/>
            <person name="Yuen M.M."/>
            <person name="Liao N.Y."/>
            <person name="Docking T.R."/>
            <person name="Chan S.K."/>
            <person name="Taylor G.A."/>
            <person name="Palmquist D.L."/>
            <person name="Jackman S.D."/>
            <person name="Nguyen A."/>
            <person name="Li M."/>
            <person name="Henderson H."/>
            <person name="Janes J.K."/>
            <person name="Zhao Y."/>
            <person name="Pandoh P."/>
            <person name="Moore R."/>
            <person name="Sperling F.A."/>
            <person name="Huber D.P."/>
            <person name="Birol I."/>
            <person name="Jones S.J."/>
            <person name="Bohlmann J."/>
        </authorList>
    </citation>
    <scope>NUCLEOTIDE SEQUENCE</scope>
</reference>
<gene>
    <name evidence="2" type="ORF">YQE_11996</name>
</gene>
<dbReference type="Gene3D" id="3.30.460.10">
    <property type="entry name" value="Beta Polymerase, domain 2"/>
    <property type="match status" value="1"/>
</dbReference>
<organism evidence="2">
    <name type="scientific">Dendroctonus ponderosae</name>
    <name type="common">Mountain pine beetle</name>
    <dbReference type="NCBI Taxonomy" id="77166"/>
    <lineage>
        <taxon>Eukaryota</taxon>
        <taxon>Metazoa</taxon>
        <taxon>Ecdysozoa</taxon>
        <taxon>Arthropoda</taxon>
        <taxon>Hexapoda</taxon>
        <taxon>Insecta</taxon>
        <taxon>Pterygota</taxon>
        <taxon>Neoptera</taxon>
        <taxon>Endopterygota</taxon>
        <taxon>Coleoptera</taxon>
        <taxon>Polyphaga</taxon>
        <taxon>Cucujiformia</taxon>
        <taxon>Curculionidae</taxon>
        <taxon>Scolytinae</taxon>
        <taxon>Dendroctonus</taxon>
    </lineage>
</organism>
<dbReference type="SUPFAM" id="SSF81301">
    <property type="entry name" value="Nucleotidyltransferase"/>
    <property type="match status" value="1"/>
</dbReference>
<evidence type="ECO:0000259" key="1">
    <source>
        <dbReference type="Pfam" id="PF22600"/>
    </source>
</evidence>
<dbReference type="HOGENOM" id="CLU_1972744_0_0_1"/>
<protein>
    <recommendedName>
        <fullName evidence="1">Poly(A) RNA polymerase mitochondrial-like central palm domain-containing protein</fullName>
    </recommendedName>
</protein>
<dbReference type="InterPro" id="IPR054708">
    <property type="entry name" value="MTPAP-like_central"/>
</dbReference>
<dbReference type="PANTHER" id="PTHR12271:SF66">
    <property type="entry name" value="TERMINAL URIDYLYLTRANSFERASE TAILOR"/>
    <property type="match status" value="1"/>
</dbReference>
<proteinExistence type="predicted"/>
<dbReference type="EMBL" id="KB741276">
    <property type="protein sequence ID" value="ENN71322.1"/>
    <property type="molecule type" value="Genomic_DNA"/>
</dbReference>
<accession>N6TYE3</accession>
<dbReference type="GO" id="GO:0031123">
    <property type="term" value="P:RNA 3'-end processing"/>
    <property type="evidence" value="ECO:0007669"/>
    <property type="project" value="TreeGrafter"/>
</dbReference>
<dbReference type="PANTHER" id="PTHR12271">
    <property type="entry name" value="POLY A POLYMERASE CID PAP -RELATED"/>
    <property type="match status" value="1"/>
</dbReference>
<sequence length="127" mass="14100">MMVIFANATLIIQIIADKLPPPICLLFKSKENICAVAENLAKEAEDVLRNSLTRDCCKQLESVLLAISPNCRVYPFGSRVSGLGNKDSDLDVFVDMDEDYFGKKFQDAKKQTLHRNATRLSTTDSTG</sequence>
<dbReference type="OrthoDB" id="407432at2759"/>
<dbReference type="AlphaFoldDB" id="N6TYE3"/>
<feature type="domain" description="Poly(A) RNA polymerase mitochondrial-like central palm" evidence="1">
    <location>
        <begin position="52"/>
        <end position="114"/>
    </location>
</feature>
<dbReference type="GO" id="GO:0050265">
    <property type="term" value="F:RNA uridylyltransferase activity"/>
    <property type="evidence" value="ECO:0007669"/>
    <property type="project" value="TreeGrafter"/>
</dbReference>
<dbReference type="Pfam" id="PF22600">
    <property type="entry name" value="MTPAP-like_central"/>
    <property type="match status" value="1"/>
</dbReference>
<name>N6TYE3_DENPD</name>
<dbReference type="InterPro" id="IPR043519">
    <property type="entry name" value="NT_sf"/>
</dbReference>
<evidence type="ECO:0000313" key="2">
    <source>
        <dbReference type="EMBL" id="ENN71322.1"/>
    </source>
</evidence>
<feature type="non-terminal residue" evidence="2">
    <location>
        <position position="1"/>
    </location>
</feature>